<evidence type="ECO:0000256" key="5">
    <source>
        <dbReference type="HAMAP-Rule" id="MF_00787"/>
    </source>
</evidence>
<organism evidence="7">
    <name type="scientific">uncultured delta proteobacterium</name>
    <dbReference type="NCBI Taxonomy" id="34034"/>
    <lineage>
        <taxon>Bacteria</taxon>
        <taxon>Deltaproteobacteria</taxon>
        <taxon>environmental samples</taxon>
    </lineage>
</organism>
<dbReference type="SUPFAM" id="SSF111342">
    <property type="entry name" value="CbiD-like"/>
    <property type="match status" value="1"/>
</dbReference>
<comment type="pathway">
    <text evidence="5">Cofactor biosynthesis; adenosylcobalamin biosynthesis; cob(II)yrinate a,c-diamide from sirohydrochlorin (anaerobic route): step 6/10.</text>
</comment>
<dbReference type="HAMAP" id="MF_00787">
    <property type="entry name" value="CbiD"/>
    <property type="match status" value="1"/>
</dbReference>
<accession>A0A212J9H8</accession>
<keyword evidence="3 5" id="KW-0808">Transferase</keyword>
<dbReference type="GO" id="GO:0043780">
    <property type="term" value="F:cobalt-precorrin-5B C1-methyltransferase activity"/>
    <property type="evidence" value="ECO:0007669"/>
    <property type="project" value="RHEA"/>
</dbReference>
<evidence type="ECO:0000256" key="1">
    <source>
        <dbReference type="ARBA" id="ARBA00022573"/>
    </source>
</evidence>
<dbReference type="UniPathway" id="UPA00148">
    <property type="reaction ID" value="UER00227"/>
</dbReference>
<keyword evidence="4 5" id="KW-0949">S-adenosyl-L-methionine</keyword>
<comment type="function">
    <text evidence="5">Catalyzes the methylation of C-1 in cobalt-precorrin-5B to form cobalt-precorrin-6A.</text>
</comment>
<feature type="region of interest" description="Disordered" evidence="6">
    <location>
        <begin position="1"/>
        <end position="26"/>
    </location>
</feature>
<proteinExistence type="inferred from homology"/>
<evidence type="ECO:0000256" key="3">
    <source>
        <dbReference type="ARBA" id="ARBA00022679"/>
    </source>
</evidence>
<dbReference type="PIRSF" id="PIRSF026782">
    <property type="entry name" value="CbiD"/>
    <property type="match status" value="1"/>
</dbReference>
<reference evidence="7" key="1">
    <citation type="submission" date="2016-04" db="EMBL/GenBank/DDBJ databases">
        <authorList>
            <person name="Evans L.H."/>
            <person name="Alamgir A."/>
            <person name="Owens N."/>
            <person name="Weber N.D."/>
            <person name="Virtaneva K."/>
            <person name="Barbian K."/>
            <person name="Babar A."/>
            <person name="Rosenke K."/>
        </authorList>
    </citation>
    <scope>NUCLEOTIDE SEQUENCE</scope>
    <source>
        <strain evidence="7">86</strain>
    </source>
</reference>
<comment type="catalytic activity">
    <reaction evidence="5">
        <text>Co-precorrin-5B + S-adenosyl-L-methionine = Co-precorrin-6A + S-adenosyl-L-homocysteine</text>
        <dbReference type="Rhea" id="RHEA:26285"/>
        <dbReference type="ChEBI" id="CHEBI:57856"/>
        <dbReference type="ChEBI" id="CHEBI:59789"/>
        <dbReference type="ChEBI" id="CHEBI:60063"/>
        <dbReference type="ChEBI" id="CHEBI:60064"/>
        <dbReference type="EC" id="2.1.1.195"/>
    </reaction>
</comment>
<evidence type="ECO:0000256" key="6">
    <source>
        <dbReference type="SAM" id="MobiDB-lite"/>
    </source>
</evidence>
<dbReference type="Gene3D" id="3.30.2110.10">
    <property type="entry name" value="CbiD-like"/>
    <property type="match status" value="1"/>
</dbReference>
<dbReference type="EC" id="2.1.1.195" evidence="5"/>
<gene>
    <name evidence="5 7" type="primary">cbiD</name>
    <name evidence="7" type="ORF">KL86DPRO_10982</name>
</gene>
<dbReference type="PANTHER" id="PTHR35863:SF1">
    <property type="entry name" value="COBALT-PRECORRIN-5B C(1)-METHYLTRANSFERASE"/>
    <property type="match status" value="1"/>
</dbReference>
<dbReference type="InterPro" id="IPR036074">
    <property type="entry name" value="CbiD_sf"/>
</dbReference>
<dbReference type="Pfam" id="PF01888">
    <property type="entry name" value="CbiD"/>
    <property type="match status" value="1"/>
</dbReference>
<evidence type="ECO:0000256" key="2">
    <source>
        <dbReference type="ARBA" id="ARBA00022603"/>
    </source>
</evidence>
<feature type="compositionally biased region" description="Basic and acidic residues" evidence="6">
    <location>
        <begin position="9"/>
        <end position="22"/>
    </location>
</feature>
<dbReference type="NCBIfam" id="TIGR00312">
    <property type="entry name" value="cbiD"/>
    <property type="match status" value="1"/>
</dbReference>
<protein>
    <recommendedName>
        <fullName evidence="5">Cobalt-precorrin-5B C(1)-methyltransferase</fullName>
        <ecNumber evidence="5">2.1.1.195</ecNumber>
    </recommendedName>
    <alternativeName>
        <fullName evidence="5">Cobalt-precorrin-6A synthase</fullName>
    </alternativeName>
</protein>
<dbReference type="InterPro" id="IPR002748">
    <property type="entry name" value="CbiD"/>
</dbReference>
<dbReference type="GO" id="GO:0032259">
    <property type="term" value="P:methylation"/>
    <property type="evidence" value="ECO:0007669"/>
    <property type="project" value="UniProtKB-KW"/>
</dbReference>
<keyword evidence="2 5" id="KW-0489">Methyltransferase</keyword>
<dbReference type="AlphaFoldDB" id="A0A212J9H8"/>
<dbReference type="GO" id="GO:0019251">
    <property type="term" value="P:anaerobic cobalamin biosynthetic process"/>
    <property type="evidence" value="ECO:0007669"/>
    <property type="project" value="UniProtKB-UniRule"/>
</dbReference>
<name>A0A212J9H8_9DELT</name>
<evidence type="ECO:0000256" key="4">
    <source>
        <dbReference type="ARBA" id="ARBA00022691"/>
    </source>
</evidence>
<evidence type="ECO:0000313" key="7">
    <source>
        <dbReference type="EMBL" id="SBV96076.1"/>
    </source>
</evidence>
<comment type="similarity">
    <text evidence="5">Belongs to the CbiD family.</text>
</comment>
<sequence>MRISIAGYREGRMSATKDKPPREGFTTGSAVSAAAAAALAVLLSDERPSHLSIPLPPDENGAVPEGRLAIPLDFCERIAENGATLGYAGVIKDAGDDPDVTDGMLLTVHAALDAAHFPPHLLKEGCVPLPLGSGITLHAGPGIGRATLPGLPVAVGEMAVNPAPRRQIAAALKETASRLGYDGPIHCRLAALGGESRAQRTLNPRLGVLGGISILGTRGTVKPFSADAWKTTIRRSLDLAAALGCDTVCLTTGRRSEAAMRMLFGELADQAFIQVADHAGFALGEAAARGFSRILWGCFPGKLLKLAQGLAWTHAHDASPDFALFSRFCAEAGLPHPVCTEAARMPTVTGALETVFAFSPDAYCEVIRIIGKNALGAMRAMAAQKGSVTDIRLYVFDMQGNLLATVKD</sequence>
<dbReference type="PANTHER" id="PTHR35863">
    <property type="entry name" value="COBALT-PRECORRIN-5B C(1)-METHYLTRANSFERASE"/>
    <property type="match status" value="1"/>
</dbReference>
<keyword evidence="1 5" id="KW-0169">Cobalamin biosynthesis</keyword>
<dbReference type="EMBL" id="FLUQ01000001">
    <property type="protein sequence ID" value="SBV96076.1"/>
    <property type="molecule type" value="Genomic_DNA"/>
</dbReference>